<dbReference type="NCBIfam" id="NF007033">
    <property type="entry name" value="PRK09496.1-5"/>
    <property type="match status" value="1"/>
</dbReference>
<evidence type="ECO:0000256" key="6">
    <source>
        <dbReference type="ARBA" id="ARBA00023065"/>
    </source>
</evidence>
<dbReference type="PANTHER" id="PTHR43833:SF5">
    <property type="entry name" value="TRK SYSTEM POTASSIUM UPTAKE PROTEIN TRKA"/>
    <property type="match status" value="1"/>
</dbReference>
<dbReference type="NCBIfam" id="NF007041">
    <property type="entry name" value="PRK09496.3-4"/>
    <property type="match status" value="1"/>
</dbReference>
<organism evidence="9 10">
    <name type="scientific">Enterococcus diestrammenae</name>
    <dbReference type="NCBI Taxonomy" id="1155073"/>
    <lineage>
        <taxon>Bacteria</taxon>
        <taxon>Bacillati</taxon>
        <taxon>Bacillota</taxon>
        <taxon>Bacilli</taxon>
        <taxon>Lactobacillales</taxon>
        <taxon>Enterococcaceae</taxon>
        <taxon>Enterococcus</taxon>
    </lineage>
</organism>
<dbReference type="NCBIfam" id="NF007039">
    <property type="entry name" value="PRK09496.3-2"/>
    <property type="match status" value="1"/>
</dbReference>
<gene>
    <name evidence="9" type="ORF">BAU18_000006</name>
</gene>
<evidence type="ECO:0000259" key="8">
    <source>
        <dbReference type="PROSITE" id="PS51202"/>
    </source>
</evidence>
<reference evidence="9" key="1">
    <citation type="submission" date="2016-06" db="EMBL/GenBank/DDBJ databases">
        <authorList>
            <person name="Van Tyne D."/>
        </authorList>
    </citation>
    <scope>NUCLEOTIDE SEQUENCE</scope>
    <source>
        <strain evidence="9">JM9A</strain>
    </source>
</reference>
<dbReference type="SUPFAM" id="SSF116726">
    <property type="entry name" value="TrkA C-terminal domain-like"/>
    <property type="match status" value="2"/>
</dbReference>
<keyword evidence="6" id="KW-0406">Ion transport</keyword>
<dbReference type="PROSITE" id="PS51202">
    <property type="entry name" value="RCK_C"/>
    <property type="match status" value="2"/>
</dbReference>
<keyword evidence="4" id="KW-0630">Potassium</keyword>
<evidence type="ECO:0000256" key="5">
    <source>
        <dbReference type="ARBA" id="ARBA00023027"/>
    </source>
</evidence>
<dbReference type="PANTHER" id="PTHR43833">
    <property type="entry name" value="POTASSIUM CHANNEL PROTEIN 2-RELATED-RELATED"/>
    <property type="match status" value="1"/>
</dbReference>
<protein>
    <recommendedName>
        <fullName evidence="1">Trk system potassium uptake protein TrkA</fullName>
    </recommendedName>
</protein>
<evidence type="ECO:0000313" key="9">
    <source>
        <dbReference type="EMBL" id="MEO1780467.1"/>
    </source>
</evidence>
<keyword evidence="2" id="KW-0813">Transport</keyword>
<dbReference type="InterPro" id="IPR006037">
    <property type="entry name" value="RCK_C"/>
</dbReference>
<comment type="caution">
    <text evidence="9">The sequence shown here is derived from an EMBL/GenBank/DDBJ whole genome shotgun (WGS) entry which is preliminary data.</text>
</comment>
<dbReference type="EMBL" id="MAEI02000001">
    <property type="protein sequence ID" value="MEO1780467.1"/>
    <property type="molecule type" value="Genomic_DNA"/>
</dbReference>
<accession>A0ABV0F0C5</accession>
<dbReference type="InterPro" id="IPR006036">
    <property type="entry name" value="K_uptake_TrkA"/>
</dbReference>
<evidence type="ECO:0000256" key="2">
    <source>
        <dbReference type="ARBA" id="ARBA00022448"/>
    </source>
</evidence>
<dbReference type="InterPro" id="IPR050721">
    <property type="entry name" value="Trk_Ktr_HKT_K-transport"/>
</dbReference>
<keyword evidence="5" id="KW-0520">NAD</keyword>
<evidence type="ECO:0000256" key="1">
    <source>
        <dbReference type="ARBA" id="ARBA00017378"/>
    </source>
</evidence>
<dbReference type="Gene3D" id="3.30.70.1450">
    <property type="entry name" value="Regulator of K+ conductance, C-terminal domain"/>
    <property type="match status" value="2"/>
</dbReference>
<keyword evidence="3" id="KW-0633">Potassium transport</keyword>
<dbReference type="Gene3D" id="3.40.50.720">
    <property type="entry name" value="NAD(P)-binding Rossmann-like Domain"/>
    <property type="match status" value="2"/>
</dbReference>
<evidence type="ECO:0000313" key="10">
    <source>
        <dbReference type="Proteomes" id="UP001429357"/>
    </source>
</evidence>
<dbReference type="PROSITE" id="PS51201">
    <property type="entry name" value="RCK_N"/>
    <property type="match status" value="2"/>
</dbReference>
<evidence type="ECO:0000256" key="4">
    <source>
        <dbReference type="ARBA" id="ARBA00022958"/>
    </source>
</evidence>
<proteinExistence type="predicted"/>
<dbReference type="Pfam" id="PF02080">
    <property type="entry name" value="TrkA_C"/>
    <property type="match status" value="2"/>
</dbReference>
<dbReference type="InterPro" id="IPR003148">
    <property type="entry name" value="RCK_N"/>
</dbReference>
<keyword evidence="10" id="KW-1185">Reference proteome</keyword>
<dbReference type="PRINTS" id="PR00335">
    <property type="entry name" value="KUPTAKETRKA"/>
</dbReference>
<sequence length="455" mass="51066">MRIVILGAGKVGFTLCAQLAEEDHDVLVIDREADKIERLVDRYDVLGITGNGATFQILTEAQVEEADIFIAVTDSDELNLLAGLLAKRLGAGNCIVRVRNPEYLEQREFMKETMGLSMIVNPELEAAFEIRRMILFPSAVKVDTFANGRIELAEFRITAKSSLMGKFLYQLPKLSKAKVLICAISRQEEILIPDGNAQLQENDRIYVIGQHQNLVRFCRDIRLFEQKIQRVMIVGGGRIAYYLATQLAELGLTVKIIESQQQRAQELSEKFPHLTVIHSDGSDEVVLEEEGLARMDAFVALTGLDEENIVMSLYAKQQKVKKTIAKVTRMDFAQVLEQLAIDSVVSPKSIIANQILSYVRAKDLQDESSGVRRMYRLIHDQVEALEFVVTESCSFKNQPLKTLNTKENLLIAAISRGKQTIVPDGETVLRPGDHVIIVAKEEKIHSLEMILKGTR</sequence>
<dbReference type="Proteomes" id="UP001429357">
    <property type="component" value="Unassembled WGS sequence"/>
</dbReference>
<dbReference type="NCBIfam" id="NF007031">
    <property type="entry name" value="PRK09496.1-2"/>
    <property type="match status" value="1"/>
</dbReference>
<dbReference type="InterPro" id="IPR036291">
    <property type="entry name" value="NAD(P)-bd_dom_sf"/>
</dbReference>
<feature type="domain" description="RCK N-terminal" evidence="7">
    <location>
        <begin position="1"/>
        <end position="124"/>
    </location>
</feature>
<evidence type="ECO:0000259" key="7">
    <source>
        <dbReference type="PROSITE" id="PS51201"/>
    </source>
</evidence>
<dbReference type="SUPFAM" id="SSF51735">
    <property type="entry name" value="NAD(P)-binding Rossmann-fold domains"/>
    <property type="match status" value="2"/>
</dbReference>
<dbReference type="NCBIfam" id="NF007032">
    <property type="entry name" value="PRK09496.1-4"/>
    <property type="match status" value="1"/>
</dbReference>
<dbReference type="RefSeq" id="WP_161870246.1">
    <property type="nucleotide sequence ID" value="NZ_MAEI02000001.1"/>
</dbReference>
<evidence type="ECO:0000256" key="3">
    <source>
        <dbReference type="ARBA" id="ARBA00022538"/>
    </source>
</evidence>
<dbReference type="InterPro" id="IPR036721">
    <property type="entry name" value="RCK_C_sf"/>
</dbReference>
<feature type="domain" description="RCK C-terminal" evidence="8">
    <location>
        <begin position="140"/>
        <end position="223"/>
    </location>
</feature>
<name>A0ABV0F0C5_9ENTE</name>
<reference evidence="9" key="2">
    <citation type="submission" date="2024-02" db="EMBL/GenBank/DDBJ databases">
        <title>The Genome Sequence of Enterococcus diestrammenae JM9A.</title>
        <authorList>
            <person name="Earl A."/>
            <person name="Manson A."/>
            <person name="Gilmore M."/>
            <person name="Sanders J."/>
            <person name="Shea T."/>
            <person name="Howe W."/>
            <person name="Livny J."/>
            <person name="Cuomo C."/>
            <person name="Neafsey D."/>
            <person name="Birren B."/>
        </authorList>
    </citation>
    <scope>NUCLEOTIDE SEQUENCE</scope>
    <source>
        <strain evidence="9">JM9A</strain>
    </source>
</reference>
<feature type="domain" description="RCK N-terminal" evidence="7">
    <location>
        <begin position="228"/>
        <end position="345"/>
    </location>
</feature>
<dbReference type="Pfam" id="PF02254">
    <property type="entry name" value="TrkA_N"/>
    <property type="match status" value="2"/>
</dbReference>
<feature type="domain" description="RCK C-terminal" evidence="8">
    <location>
        <begin position="372"/>
        <end position="453"/>
    </location>
</feature>